<dbReference type="SMART" id="SM00869">
    <property type="entry name" value="Autotransporter"/>
    <property type="match status" value="1"/>
</dbReference>
<dbReference type="EMBL" id="AEVO01000131">
    <property type="protein sequence ID" value="EFY06378.1"/>
    <property type="molecule type" value="Genomic_DNA"/>
</dbReference>
<gene>
    <name evidence="2" type="ORF">HMPREF9444_01891</name>
</gene>
<dbReference type="NCBIfam" id="TIGR01414">
    <property type="entry name" value="autotrans_barl"/>
    <property type="match status" value="1"/>
</dbReference>
<accession>E8LMA6</accession>
<organism evidence="2 3">
    <name type="scientific">Succinatimonas hippei (strain DSM 22608 / JCM 16073 / KCTC 15190 / YIT 12066)</name>
    <dbReference type="NCBI Taxonomy" id="762983"/>
    <lineage>
        <taxon>Bacteria</taxon>
        <taxon>Pseudomonadati</taxon>
        <taxon>Pseudomonadota</taxon>
        <taxon>Gammaproteobacteria</taxon>
        <taxon>Aeromonadales</taxon>
        <taxon>Succinivibrionaceae</taxon>
        <taxon>Succinatimonas</taxon>
    </lineage>
</organism>
<dbReference type="Gene3D" id="2.40.128.130">
    <property type="entry name" value="Autotransporter beta-domain"/>
    <property type="match status" value="1"/>
</dbReference>
<dbReference type="InterPro" id="IPR006315">
    <property type="entry name" value="OM_autotransptr_brl_dom"/>
</dbReference>
<protein>
    <submittedName>
        <fullName evidence="2">Outer membrane autotransporter barrel domain protein</fullName>
    </submittedName>
</protein>
<dbReference type="STRING" id="762983.HMPREF9444_01891"/>
<dbReference type="eggNOG" id="COG3468">
    <property type="taxonomic scope" value="Bacteria"/>
</dbReference>
<evidence type="ECO:0000313" key="3">
    <source>
        <dbReference type="Proteomes" id="UP000018458"/>
    </source>
</evidence>
<feature type="domain" description="Autotransporter" evidence="1">
    <location>
        <begin position="1348"/>
        <end position="1616"/>
    </location>
</feature>
<dbReference type="GO" id="GO:0019867">
    <property type="term" value="C:outer membrane"/>
    <property type="evidence" value="ECO:0007669"/>
    <property type="project" value="InterPro"/>
</dbReference>
<dbReference type="Gene3D" id="2.160.20.20">
    <property type="match status" value="1"/>
</dbReference>
<dbReference type="InterPro" id="IPR005546">
    <property type="entry name" value="Autotransporte_beta"/>
</dbReference>
<dbReference type="Proteomes" id="UP000018458">
    <property type="component" value="Unassembled WGS sequence"/>
</dbReference>
<proteinExistence type="predicted"/>
<keyword evidence="3" id="KW-1185">Reference proteome</keyword>
<dbReference type="InterPro" id="IPR036709">
    <property type="entry name" value="Autotransporte_beta_dom_sf"/>
</dbReference>
<comment type="caution">
    <text evidence="2">The sequence shown here is derived from an EMBL/GenBank/DDBJ whole genome shotgun (WGS) entry which is preliminary data.</text>
</comment>
<reference evidence="2 3" key="1">
    <citation type="submission" date="2011-01" db="EMBL/GenBank/DDBJ databases">
        <authorList>
            <person name="Weinstock G."/>
            <person name="Sodergren E."/>
            <person name="Clifton S."/>
            <person name="Fulton L."/>
            <person name="Fulton B."/>
            <person name="Courtney L."/>
            <person name="Fronick C."/>
            <person name="Harrison M."/>
            <person name="Strong C."/>
            <person name="Farmer C."/>
            <person name="Delahaunty K."/>
            <person name="Markovic C."/>
            <person name="Hall O."/>
            <person name="Minx P."/>
            <person name="Tomlinson C."/>
            <person name="Mitreva M."/>
            <person name="Hou S."/>
            <person name="Chen J."/>
            <person name="Wollam A."/>
            <person name="Pepin K.H."/>
            <person name="Johnson M."/>
            <person name="Bhonagiri V."/>
            <person name="Zhang X."/>
            <person name="Suruliraj S."/>
            <person name="Warren W."/>
            <person name="Chinwalla A."/>
            <person name="Mardis E.R."/>
            <person name="Wilson R.K."/>
        </authorList>
    </citation>
    <scope>NUCLEOTIDE SEQUENCE [LARGE SCALE GENOMIC DNA]</scope>
    <source>
        <strain evidence="3">DSM 22608 / JCM 16073 / KCTC 15190 / YIT 12066</strain>
    </source>
</reference>
<evidence type="ECO:0000259" key="1">
    <source>
        <dbReference type="PROSITE" id="PS51208"/>
    </source>
</evidence>
<dbReference type="InterPro" id="IPR012332">
    <property type="entry name" value="Autotransporter_pectin_lyase_C"/>
</dbReference>
<dbReference type="SUPFAM" id="SSF103515">
    <property type="entry name" value="Autotransporter"/>
    <property type="match status" value="1"/>
</dbReference>
<name>E8LMA6_SUCHY</name>
<evidence type="ECO:0000313" key="2">
    <source>
        <dbReference type="EMBL" id="EFY06378.1"/>
    </source>
</evidence>
<sequence>MALDNATITTEGKLTIKNITGKDEVAGVLGMKGGLFITGNIKAGELVIDTTQSSSSKGIYAITDVNTDMAIPEGMEKKIIVDVAGDVSVSSAQDALFTEADHLNSIDLTSHEGNIKILAQSRGAVYNNVGTEATGSKNDLSVVAKQGNISIESKDNSSGKNYGGVINKNEGKTTVKAENGSIAITSTSQGVFATDGNIEITSQQSQISAGTNGVVLSGGQVDLKAQASSTGSLLRTTEDDYINVIYGDANGIYIEPNDSGDDAVFNALADQDNYIGGKESGIFVNNDNGSVLLDGVNNYIGFNSEDNVLDKDGKPITDDFIGKNGIYVESGTVTLDADNENRIKATDNGINVNGDEASVSLTGSSNIINVSNVTNGSAYGINAAFGDVLINQENNLAQNTEIHVSADNEAMGIYVAELNEQNNFVETNSDIKVYSDKIFISVTGKNSSLSPSTAGVYAKNNKGNILLNSGDEGIIIDVTASTLNSVPGSVAGIYSENSGNNVFSSSGNINISSSFVDNGNSIGIYSSIAGDKINNNNILLSANNITINSTTGSGSVFGIQTHYADNAESGYTNNVNLTASNNITITTNNTADSGTGNSNAVSVAGGEVVLTAQNGGTIINALCNENNDDIGAYGIYVGSYDSAPFSSFATVTSKLNNNITAGNALYALGGKSTISLLSQTASNILQTNSAGVVAYQDSSIDIIAEQGYNSIDAGGTGIIASDYSDVGNGGTVTLNAKGNQLTSVAYGVRAATNAFVTVTGSTDSNSITVSGAEDAENVYGLYSSASKILLNAEADNLISADDETKGKKTQKGYGNGYAVYTTSGSSVTLEAGNDNQLLGAVYAHGSGTNVFIGGSESEDKAARENRIYSYAYIDGAGDLEREEAFKGKSVISAVYAEEGANIKLSGISNDLRTFAEYQNENQLERVVWAYNGDVKGTSILIDGYASISTNQYDKSPNSLDVAIAAGTGVELTPEKVNQDVAEGDRAKVTVAYTDTTDDQGNTIHSYISGDILSAYEGLVDIRPENNSNARIIINGNLLAGNNGILNVDLGNGGELTGRADDYQDADTGVDNNKATGEEGSYFNPAFSSSILSSGDVNLTMGDSSKWNVTGQSWISSITTDSYGGYSEVVPEIDLTAYNSNDENVTTPEDGGQALTIGSITGDAVFTMNLDGNNVSNGNMLYMKQANGNYYINLTEVVAESEINNGHDGLRFATVGAGSDVTFSVGSVNTGGTFNVEYEVGTDSYALNQENYLYDGTELNNSKPGKDTVEAIFGEGTTNRAAKIALLSSEDEGYSQTVDDETTNFKIIAVKDREVSDAGKTIVDMSRANYANAVYMDTLNKRQGEARFVGDTDHGVWVRLRHDNIGKDDSFRTHNTMVEVGFEQRDVNDYGEFHTGFALDYMNGQIDYHTVDGDGDIERYGVWFYTTYLGNDGQYADLVLKYGHLKNDFDFNLSGTGVNVNGDYTNEVASISAEYGWKVSNSYNYYIEPQAQLQYSYVTGADYTTSYGTKVDLDSIHSLIGRVGFRAGKDFNTETPVTLYARADVLHEFLGDQDIYAYDNTGVMDVTYENDDTWYSAGVGLSVQSSENTYFFIEGEQVFGADNDNTYTVSGGFKHSF</sequence>
<dbReference type="Pfam" id="PF03797">
    <property type="entry name" value="Autotransporter"/>
    <property type="match status" value="1"/>
</dbReference>
<dbReference type="PROSITE" id="PS51208">
    <property type="entry name" value="AUTOTRANSPORTER"/>
    <property type="match status" value="1"/>
</dbReference>
<dbReference type="HOGENOM" id="CLU_243706_0_0_6"/>